<evidence type="ECO:0000313" key="7">
    <source>
        <dbReference type="Proteomes" id="UP001301140"/>
    </source>
</evidence>
<dbReference type="SUPFAM" id="SSF55781">
    <property type="entry name" value="GAF domain-like"/>
    <property type="match status" value="1"/>
</dbReference>
<dbReference type="Gene3D" id="3.30.70.270">
    <property type="match status" value="1"/>
</dbReference>
<protein>
    <submittedName>
        <fullName evidence="6">EAL domain-containing protein</fullName>
    </submittedName>
</protein>
<name>A0AAP3XR23_9PROT</name>
<dbReference type="InterPro" id="IPR035919">
    <property type="entry name" value="EAL_sf"/>
</dbReference>
<dbReference type="Gene3D" id="2.10.70.100">
    <property type="match status" value="1"/>
</dbReference>
<dbReference type="NCBIfam" id="TIGR00229">
    <property type="entry name" value="sensory_box"/>
    <property type="match status" value="1"/>
</dbReference>
<dbReference type="Gene3D" id="3.30.450.20">
    <property type="entry name" value="PAS domain"/>
    <property type="match status" value="1"/>
</dbReference>
<organism evidence="6 7">
    <name type="scientific">Marinimicrococcus flavescens</name>
    <dbReference type="NCBI Taxonomy" id="3031815"/>
    <lineage>
        <taxon>Bacteria</taxon>
        <taxon>Pseudomonadati</taxon>
        <taxon>Pseudomonadota</taxon>
        <taxon>Alphaproteobacteria</taxon>
        <taxon>Geminicoccales</taxon>
        <taxon>Geminicoccaceae</taxon>
        <taxon>Marinimicrococcus</taxon>
    </lineage>
</organism>
<dbReference type="InterPro" id="IPR035965">
    <property type="entry name" value="PAS-like_dom_sf"/>
</dbReference>
<dbReference type="InterPro" id="IPR029787">
    <property type="entry name" value="Nucleotide_cyclase"/>
</dbReference>
<evidence type="ECO:0000259" key="4">
    <source>
        <dbReference type="PROSITE" id="PS50883"/>
    </source>
</evidence>
<dbReference type="RefSeq" id="WP_327788662.1">
    <property type="nucleotide sequence ID" value="NZ_JARGEQ010000079.1"/>
</dbReference>
<keyword evidence="7" id="KW-1185">Reference proteome</keyword>
<dbReference type="InterPro" id="IPR000160">
    <property type="entry name" value="GGDEF_dom"/>
</dbReference>
<dbReference type="SUPFAM" id="SSF55785">
    <property type="entry name" value="PYP-like sensor domain (PAS domain)"/>
    <property type="match status" value="1"/>
</dbReference>
<dbReference type="CDD" id="cd01948">
    <property type="entry name" value="EAL"/>
    <property type="match status" value="1"/>
</dbReference>
<comment type="caution">
    <text evidence="6">The sequence shown here is derived from an EMBL/GenBank/DDBJ whole genome shotgun (WGS) entry which is preliminary data.</text>
</comment>
<dbReference type="InterPro" id="IPR043128">
    <property type="entry name" value="Rev_trsase/Diguanyl_cyclase"/>
</dbReference>
<evidence type="ECO:0000259" key="5">
    <source>
        <dbReference type="PROSITE" id="PS50887"/>
    </source>
</evidence>
<dbReference type="SMART" id="SM00267">
    <property type="entry name" value="GGDEF"/>
    <property type="match status" value="1"/>
</dbReference>
<dbReference type="Proteomes" id="UP001301140">
    <property type="component" value="Unassembled WGS sequence"/>
</dbReference>
<accession>A0AAP3XR23</accession>
<dbReference type="SMART" id="SM00065">
    <property type="entry name" value="GAF"/>
    <property type="match status" value="1"/>
</dbReference>
<dbReference type="PROSITE" id="PS50113">
    <property type="entry name" value="PAC"/>
    <property type="match status" value="1"/>
</dbReference>
<sequence>MSAPFPDNESERLAALRRYAVLDTPPEEGFDRIVRLAARLLDMPMVLVSLLDGQRQWFKARHGVALEETPRCLAFCAWTILEDRAMQVTDAQLDPRFANHTMVTGEPHIRFYAGVPLVSPEGLPLGTLCVLDRRPRRLEPAELALLGDLAGLVMDQLELRRAGQRAMGELEERRRVEEELRESERLLLEAQRCGRLGHWKWEAAGGTLVCSLELRRILGLDVEEALDCRFLLEAVHPADRRRLRAAIERLSRTGTCRVELRLGRPGGRIRHIWTHGELRRRPGGGAFLFGITQDITERKKGEERIRHLAHHDQLTGLPNRLLFNDRLERRLAAGGRDKAGGALLLLDLDNFKNVNDTLGHDAGDALLYVVASRLRARLRPEDTLARLGGDEFAVILGEPGGPEDAAQVARSLVTALAEPVAHEGRLIHTGTSIGITLFPADGDSAEELLKNADLALYEAKAAGRGDWRFFGQALRRRVEERRTLEEELARALEEDQLFLCYQPEVALADGRILGLEALLRWRHPRLGLLSPDAFLAAAGQSGMAEALGERVLRLAAADAGAWRAAGLEPGILAVNMETAELCRHDFHKRLAALLEEVGLAPGRLCLEIAELGLGEARLQRLPQILERLQAAGITTALDRFGAESGGLLAMRRLPVRRVKLEGALVRAAPADPVAAALVRAALALAGALGRELVAVGVESAEQLAWLRREGCTMAQGRLFASPQPAAGIAPLLRTGRLALPAQAA</sequence>
<dbReference type="Gene3D" id="3.20.20.450">
    <property type="entry name" value="EAL domain"/>
    <property type="match status" value="1"/>
</dbReference>
<dbReference type="Gene3D" id="3.30.450.40">
    <property type="match status" value="1"/>
</dbReference>
<dbReference type="NCBIfam" id="TIGR00254">
    <property type="entry name" value="GGDEF"/>
    <property type="match status" value="1"/>
</dbReference>
<dbReference type="EMBL" id="JARGEQ010000079">
    <property type="protein sequence ID" value="MDF1586245.1"/>
    <property type="molecule type" value="Genomic_DNA"/>
</dbReference>
<evidence type="ECO:0000259" key="3">
    <source>
        <dbReference type="PROSITE" id="PS50113"/>
    </source>
</evidence>
<dbReference type="PROSITE" id="PS50887">
    <property type="entry name" value="GGDEF"/>
    <property type="match status" value="1"/>
</dbReference>
<keyword evidence="1" id="KW-0175">Coiled coil</keyword>
<dbReference type="PROSITE" id="PS50883">
    <property type="entry name" value="EAL"/>
    <property type="match status" value="1"/>
</dbReference>
<dbReference type="InterPro" id="IPR000014">
    <property type="entry name" value="PAS"/>
</dbReference>
<reference evidence="6 7" key="1">
    <citation type="submission" date="2023-03" db="EMBL/GenBank/DDBJ databases">
        <title>YIM 152171 draft genome.</title>
        <authorList>
            <person name="Yang Z."/>
        </authorList>
    </citation>
    <scope>NUCLEOTIDE SEQUENCE [LARGE SCALE GENOMIC DNA]</scope>
    <source>
        <strain evidence="6 7">YIM 152171</strain>
    </source>
</reference>
<dbReference type="SUPFAM" id="SSF55073">
    <property type="entry name" value="Nucleotide cyclase"/>
    <property type="match status" value="1"/>
</dbReference>
<evidence type="ECO:0000313" key="6">
    <source>
        <dbReference type="EMBL" id="MDF1586245.1"/>
    </source>
</evidence>
<proteinExistence type="predicted"/>
<evidence type="ECO:0000259" key="2">
    <source>
        <dbReference type="PROSITE" id="PS50112"/>
    </source>
</evidence>
<dbReference type="GO" id="GO:0003824">
    <property type="term" value="F:catalytic activity"/>
    <property type="evidence" value="ECO:0007669"/>
    <property type="project" value="UniProtKB-ARBA"/>
</dbReference>
<gene>
    <name evidence="6" type="ORF">PZ740_07585</name>
</gene>
<dbReference type="CDD" id="cd01949">
    <property type="entry name" value="GGDEF"/>
    <property type="match status" value="1"/>
</dbReference>
<dbReference type="AlphaFoldDB" id="A0AAP3XR23"/>
<dbReference type="Pfam" id="PF08447">
    <property type="entry name" value="PAS_3"/>
    <property type="match status" value="1"/>
</dbReference>
<feature type="domain" description="EAL" evidence="4">
    <location>
        <begin position="481"/>
        <end position="736"/>
    </location>
</feature>
<dbReference type="InterPro" id="IPR003018">
    <property type="entry name" value="GAF"/>
</dbReference>
<dbReference type="FunFam" id="3.30.70.270:FF:000001">
    <property type="entry name" value="Diguanylate cyclase domain protein"/>
    <property type="match status" value="1"/>
</dbReference>
<dbReference type="Pfam" id="PF00990">
    <property type="entry name" value="GGDEF"/>
    <property type="match status" value="1"/>
</dbReference>
<dbReference type="SMART" id="SM00052">
    <property type="entry name" value="EAL"/>
    <property type="match status" value="1"/>
</dbReference>
<dbReference type="Pfam" id="PF01590">
    <property type="entry name" value="GAF"/>
    <property type="match status" value="1"/>
</dbReference>
<feature type="domain" description="PAC" evidence="3">
    <location>
        <begin position="256"/>
        <end position="307"/>
    </location>
</feature>
<dbReference type="Pfam" id="PF00563">
    <property type="entry name" value="EAL"/>
    <property type="match status" value="1"/>
</dbReference>
<dbReference type="PROSITE" id="PS50112">
    <property type="entry name" value="PAS"/>
    <property type="match status" value="1"/>
</dbReference>
<dbReference type="PANTHER" id="PTHR44757">
    <property type="entry name" value="DIGUANYLATE CYCLASE DGCP"/>
    <property type="match status" value="1"/>
</dbReference>
<dbReference type="InterPro" id="IPR000700">
    <property type="entry name" value="PAS-assoc_C"/>
</dbReference>
<feature type="domain" description="PAS" evidence="2">
    <location>
        <begin position="202"/>
        <end position="254"/>
    </location>
</feature>
<dbReference type="SUPFAM" id="SSF141868">
    <property type="entry name" value="EAL domain-like"/>
    <property type="match status" value="1"/>
</dbReference>
<dbReference type="PANTHER" id="PTHR44757:SF2">
    <property type="entry name" value="BIOFILM ARCHITECTURE MAINTENANCE PROTEIN MBAA"/>
    <property type="match status" value="1"/>
</dbReference>
<dbReference type="InterPro" id="IPR001633">
    <property type="entry name" value="EAL_dom"/>
</dbReference>
<feature type="coiled-coil region" evidence="1">
    <location>
        <begin position="166"/>
        <end position="193"/>
    </location>
</feature>
<feature type="domain" description="GGDEF" evidence="5">
    <location>
        <begin position="339"/>
        <end position="472"/>
    </location>
</feature>
<evidence type="ECO:0000256" key="1">
    <source>
        <dbReference type="SAM" id="Coils"/>
    </source>
</evidence>
<dbReference type="InterPro" id="IPR029016">
    <property type="entry name" value="GAF-like_dom_sf"/>
</dbReference>
<dbReference type="InterPro" id="IPR052155">
    <property type="entry name" value="Biofilm_reg_signaling"/>
</dbReference>
<dbReference type="InterPro" id="IPR013655">
    <property type="entry name" value="PAS_fold_3"/>
</dbReference>